<evidence type="ECO:0000313" key="4">
    <source>
        <dbReference type="EMBL" id="OII72764.1"/>
    </source>
</evidence>
<protein>
    <submittedName>
        <fullName evidence="4">WD repeat-containing protein</fullName>
    </submittedName>
</protein>
<dbReference type="PANTHER" id="PTHR16017">
    <property type="entry name" value="GASTRULATION DEFECTIVE PROTEIN 1-RELATED"/>
    <property type="match status" value="1"/>
</dbReference>
<dbReference type="Gene3D" id="2.130.10.10">
    <property type="entry name" value="YVTN repeat-like/Quinoprotein amine dehydrogenase"/>
    <property type="match status" value="2"/>
</dbReference>
<dbReference type="EMBL" id="LRBP01000019">
    <property type="protein sequence ID" value="OII72764.1"/>
    <property type="molecule type" value="Genomic_DNA"/>
</dbReference>
<reference evidence="4 5" key="1">
    <citation type="submission" date="2016-10" db="EMBL/GenBank/DDBJ databases">
        <title>Reductive evolution of mitochondrial metabolism and differential evolution of invasion-related proteins in Cryptosporidium.</title>
        <authorList>
            <person name="Liu S."/>
            <person name="Roellig D.M."/>
            <person name="Guo Y."/>
            <person name="Li N."/>
            <person name="Frace M.A."/>
            <person name="Tang K."/>
            <person name="Zhang L."/>
            <person name="Feng Y."/>
            <person name="Xiao L."/>
        </authorList>
    </citation>
    <scope>NUCLEOTIDE SEQUENCE [LARGE SCALE GENOMIC DNA]</scope>
    <source>
        <strain evidence="4">39726</strain>
    </source>
</reference>
<dbReference type="VEuPathDB" id="CryptoDB:cubi_03634"/>
<dbReference type="OrthoDB" id="10264376at2759"/>
<dbReference type="InterPro" id="IPR036322">
    <property type="entry name" value="WD40_repeat_dom_sf"/>
</dbReference>
<dbReference type="GeneID" id="39980427"/>
<dbReference type="InterPro" id="IPR015943">
    <property type="entry name" value="WD40/YVTN_repeat-like_dom_sf"/>
</dbReference>
<keyword evidence="1" id="KW-0853">WD repeat</keyword>
<dbReference type="GO" id="GO:0005634">
    <property type="term" value="C:nucleus"/>
    <property type="evidence" value="ECO:0007669"/>
    <property type="project" value="TreeGrafter"/>
</dbReference>
<evidence type="ECO:0000256" key="3">
    <source>
        <dbReference type="SAM" id="MobiDB-lite"/>
    </source>
</evidence>
<dbReference type="RefSeq" id="XP_028874145.1">
    <property type="nucleotide sequence ID" value="XM_029020648.1"/>
</dbReference>
<dbReference type="InterPro" id="IPR051858">
    <property type="entry name" value="WD_repeat_GAD-1"/>
</dbReference>
<dbReference type="Pfam" id="PF00400">
    <property type="entry name" value="WD40"/>
    <property type="match status" value="1"/>
</dbReference>
<gene>
    <name evidence="4" type="ORF">cubi_03634</name>
</gene>
<name>A0A1J4MIA6_9CRYT</name>
<dbReference type="SUPFAM" id="SSF50978">
    <property type="entry name" value="WD40 repeat-like"/>
    <property type="match status" value="1"/>
</dbReference>
<dbReference type="InterPro" id="IPR001680">
    <property type="entry name" value="WD40_rpt"/>
</dbReference>
<accession>A0A1J4MIA6</accession>
<keyword evidence="2" id="KW-0677">Repeat</keyword>
<organism evidence="4 5">
    <name type="scientific">Cryptosporidium ubiquitum</name>
    <dbReference type="NCBI Taxonomy" id="857276"/>
    <lineage>
        <taxon>Eukaryota</taxon>
        <taxon>Sar</taxon>
        <taxon>Alveolata</taxon>
        <taxon>Apicomplexa</taxon>
        <taxon>Conoidasida</taxon>
        <taxon>Coccidia</taxon>
        <taxon>Eucoccidiorida</taxon>
        <taxon>Eimeriorina</taxon>
        <taxon>Cryptosporidiidae</taxon>
        <taxon>Cryptosporidium</taxon>
    </lineage>
</organism>
<evidence type="ECO:0000256" key="2">
    <source>
        <dbReference type="ARBA" id="ARBA00022737"/>
    </source>
</evidence>
<feature type="compositionally biased region" description="Polar residues" evidence="3">
    <location>
        <begin position="41"/>
        <end position="53"/>
    </location>
</feature>
<dbReference type="PANTHER" id="PTHR16017:SF0">
    <property type="entry name" value="WD REPEAT-CONTAINING PROTEIN 70"/>
    <property type="match status" value="1"/>
</dbReference>
<evidence type="ECO:0000256" key="1">
    <source>
        <dbReference type="ARBA" id="ARBA00022574"/>
    </source>
</evidence>
<dbReference type="AlphaFoldDB" id="A0A1J4MIA6"/>
<sequence>MKSNKSLSLVDYSSSSQSEDDEKSTVKQCKKPNTEVKNKSDSQNLKDFNANTRTEQDIHQIRSKLIIEKEHEDSDEEDGINSLSNIMNLRKKMESIIGDSVIEYPVKHYVQFRKNEDIPNQDLEENCKIKPVTTISVSNKGNRMICGVINGEIEIYDFSNLYENDMNPNKVICPLENHSIQKVEFNENGNLFLAACGDSVCRIFQSNGEFITGTVQGDPYVKSVKSNPGHTHMILNCKWDPGNANRFLTCSIDNTIRLFDLNSDPFGVDRYIPSTFVMKCLDKRNLNISSIQANSLCISSFGEKVAVSCTDGSIQIFSRNSNSYSETPSIIIRDAHKFDKNANIKSISDITFVKYNLNQDTYLASRGIIDKSVKIWDIRKTNIALKTINNLPSDGNENSRLVLSKCGTNIVTSSTLIKDEISNVKNSFNGKNISNHAKSSLVSFQIDSLINSAESNFHKLITLNNKVISTFEWSHEINQIFVALNNSSIIAYYDDQLENNPSNNGILSAFGKKRKYQFQGFSNASLETYNIEELPDGFKETKSGEIKYVGSSLKKKSKLYAPKHPNL</sequence>
<dbReference type="Proteomes" id="UP000186176">
    <property type="component" value="Unassembled WGS sequence"/>
</dbReference>
<dbReference type="SMART" id="SM00320">
    <property type="entry name" value="WD40"/>
    <property type="match status" value="5"/>
</dbReference>
<feature type="compositionally biased region" description="Low complexity" evidence="3">
    <location>
        <begin position="1"/>
        <end position="17"/>
    </location>
</feature>
<proteinExistence type="predicted"/>
<feature type="region of interest" description="Disordered" evidence="3">
    <location>
        <begin position="1"/>
        <end position="54"/>
    </location>
</feature>
<comment type="caution">
    <text evidence="4">The sequence shown here is derived from an EMBL/GenBank/DDBJ whole genome shotgun (WGS) entry which is preliminary data.</text>
</comment>
<evidence type="ECO:0000313" key="5">
    <source>
        <dbReference type="Proteomes" id="UP000186176"/>
    </source>
</evidence>
<keyword evidence="5" id="KW-1185">Reference proteome</keyword>
<dbReference type="GO" id="GO:0035861">
    <property type="term" value="C:site of double-strand break"/>
    <property type="evidence" value="ECO:0007669"/>
    <property type="project" value="TreeGrafter"/>
</dbReference>